<organism evidence="2 3">
    <name type="scientific">Mesobacillus zeae</name>
    <dbReference type="NCBI Taxonomy" id="1917180"/>
    <lineage>
        <taxon>Bacteria</taxon>
        <taxon>Bacillati</taxon>
        <taxon>Bacillota</taxon>
        <taxon>Bacilli</taxon>
        <taxon>Bacillales</taxon>
        <taxon>Bacillaceae</taxon>
        <taxon>Mesobacillus</taxon>
    </lineage>
</organism>
<comment type="caution">
    <text evidence="2">The sequence shown here is derived from an EMBL/GenBank/DDBJ whole genome shotgun (WGS) entry which is preliminary data.</text>
</comment>
<feature type="transmembrane region" description="Helical" evidence="1">
    <location>
        <begin position="20"/>
        <end position="39"/>
    </location>
</feature>
<keyword evidence="1" id="KW-0812">Transmembrane</keyword>
<evidence type="ECO:0000313" key="2">
    <source>
        <dbReference type="EMBL" id="RID85853.1"/>
    </source>
</evidence>
<dbReference type="AlphaFoldDB" id="A0A398BE52"/>
<proteinExistence type="predicted"/>
<dbReference type="RefSeq" id="WP_119112706.1">
    <property type="nucleotide sequence ID" value="NZ_CBCSEO010000002.1"/>
</dbReference>
<dbReference type="EMBL" id="QWVT01000015">
    <property type="protein sequence ID" value="RID85853.1"/>
    <property type="molecule type" value="Genomic_DNA"/>
</dbReference>
<sequence>MEQKIERYIDNTLDNIAPQIYLFNTILGIVLILLGITFIIKRSSTKNLKTIGLVCVGVGAVAIVSGLVQM</sequence>
<gene>
    <name evidence="2" type="ORF">D1970_10035</name>
</gene>
<evidence type="ECO:0000313" key="3">
    <source>
        <dbReference type="Proteomes" id="UP000265816"/>
    </source>
</evidence>
<evidence type="ECO:0008006" key="4">
    <source>
        <dbReference type="Google" id="ProtNLM"/>
    </source>
</evidence>
<keyword evidence="1" id="KW-0472">Membrane</keyword>
<evidence type="ECO:0000256" key="1">
    <source>
        <dbReference type="SAM" id="Phobius"/>
    </source>
</evidence>
<dbReference type="OrthoDB" id="2991202at2"/>
<feature type="transmembrane region" description="Helical" evidence="1">
    <location>
        <begin position="51"/>
        <end position="68"/>
    </location>
</feature>
<accession>A0A398BE52</accession>
<dbReference type="Proteomes" id="UP000265816">
    <property type="component" value="Unassembled WGS sequence"/>
</dbReference>
<name>A0A398BE52_9BACI</name>
<keyword evidence="1" id="KW-1133">Transmembrane helix</keyword>
<reference evidence="2 3" key="1">
    <citation type="submission" date="2018-08" db="EMBL/GenBank/DDBJ databases">
        <title>Bacillus jemisoniae sp. nov., Bacillus chryseoplanitiae sp. nov., Bacillus resnikiae sp. nov., and Bacillus frankliniae sp. nov., isolated from Viking spacecraft and associated surfaces.</title>
        <authorList>
            <person name="Seuylemezian A."/>
            <person name="Vaishampayan P."/>
        </authorList>
    </citation>
    <scope>NUCLEOTIDE SEQUENCE [LARGE SCALE GENOMIC DNA]</scope>
    <source>
        <strain evidence="2 3">JJ-247</strain>
    </source>
</reference>
<protein>
    <recommendedName>
        <fullName evidence="4">LPXTG cell wall anchor domain-containing protein</fullName>
    </recommendedName>
</protein>
<keyword evidence="3" id="KW-1185">Reference proteome</keyword>